<organism evidence="2">
    <name type="scientific">marine sediment metagenome</name>
    <dbReference type="NCBI Taxonomy" id="412755"/>
    <lineage>
        <taxon>unclassified sequences</taxon>
        <taxon>metagenomes</taxon>
        <taxon>ecological metagenomes</taxon>
    </lineage>
</organism>
<comment type="caution">
    <text evidence="2">The sequence shown here is derived from an EMBL/GenBank/DDBJ whole genome shotgun (WGS) entry which is preliminary data.</text>
</comment>
<feature type="coiled-coil region" evidence="1">
    <location>
        <begin position="63"/>
        <end position="93"/>
    </location>
</feature>
<name>X1VWK7_9ZZZZ</name>
<dbReference type="EMBL" id="BARW01026152">
    <property type="protein sequence ID" value="GAJ15575.1"/>
    <property type="molecule type" value="Genomic_DNA"/>
</dbReference>
<protein>
    <submittedName>
        <fullName evidence="2">Uncharacterized protein</fullName>
    </submittedName>
</protein>
<gene>
    <name evidence="2" type="ORF">S12H4_42699</name>
</gene>
<dbReference type="AlphaFoldDB" id="X1VWK7"/>
<accession>X1VWK7</accession>
<sequence>MKTREEIEIQHDTNSHNIRASYHDKQEISHEEYHSQLNAENERYEVELIAEGFLEPPPGSTEARNLRVEIDAIKTKIADYDNLKTRVETLEKK</sequence>
<keyword evidence="1" id="KW-0175">Coiled coil</keyword>
<evidence type="ECO:0000256" key="1">
    <source>
        <dbReference type="SAM" id="Coils"/>
    </source>
</evidence>
<evidence type="ECO:0000313" key="2">
    <source>
        <dbReference type="EMBL" id="GAJ15575.1"/>
    </source>
</evidence>
<proteinExistence type="predicted"/>
<reference evidence="2" key="1">
    <citation type="journal article" date="2014" name="Front. Microbiol.">
        <title>High frequency of phylogenetically diverse reductive dehalogenase-homologous genes in deep subseafloor sedimentary metagenomes.</title>
        <authorList>
            <person name="Kawai M."/>
            <person name="Futagami T."/>
            <person name="Toyoda A."/>
            <person name="Takaki Y."/>
            <person name="Nishi S."/>
            <person name="Hori S."/>
            <person name="Arai W."/>
            <person name="Tsubouchi T."/>
            <person name="Morono Y."/>
            <person name="Uchiyama I."/>
            <person name="Ito T."/>
            <person name="Fujiyama A."/>
            <person name="Inagaki F."/>
            <person name="Takami H."/>
        </authorList>
    </citation>
    <scope>NUCLEOTIDE SEQUENCE</scope>
    <source>
        <strain evidence="2">Expedition CK06-06</strain>
    </source>
</reference>